<organism evidence="2 3">
    <name type="scientific">Mycolicibacter heraklionensis</name>
    <dbReference type="NCBI Taxonomy" id="512402"/>
    <lineage>
        <taxon>Bacteria</taxon>
        <taxon>Bacillati</taxon>
        <taxon>Actinomycetota</taxon>
        <taxon>Actinomycetes</taxon>
        <taxon>Mycobacteriales</taxon>
        <taxon>Mycobacteriaceae</taxon>
        <taxon>Mycolicibacter</taxon>
    </lineage>
</organism>
<feature type="region of interest" description="Disordered" evidence="1">
    <location>
        <begin position="26"/>
        <end position="52"/>
    </location>
</feature>
<dbReference type="RefSeq" id="WP_047321244.1">
    <property type="nucleotide sequence ID" value="NZ_LDPO01000027.1"/>
</dbReference>
<protein>
    <submittedName>
        <fullName evidence="2">Uncharacterized protein</fullName>
    </submittedName>
</protein>
<gene>
    <name evidence="2" type="ORF">ABW16_21595</name>
</gene>
<dbReference type="Proteomes" id="UP000036464">
    <property type="component" value="Unassembled WGS sequence"/>
</dbReference>
<dbReference type="EMBL" id="LDPO01000027">
    <property type="protein sequence ID" value="KLO25906.1"/>
    <property type="molecule type" value="Genomic_DNA"/>
</dbReference>
<keyword evidence="3" id="KW-1185">Reference proteome</keyword>
<accession>A0ABR5FA75</accession>
<sequence>MPWSPEALVVASTALRSAVKGVQLHTGDPGIGASANRSSAAPKAPNLGPVDSSGDFNLATPLQFTGCTRNGPIRYISLWSGTNLGAATWYGNVALTGDQTADSYGNYTLESLVSNTSSS</sequence>
<reference evidence="2 3" key="1">
    <citation type="submission" date="2015-05" db="EMBL/GenBank/DDBJ databases">
        <title>Genome sequence of Mycobacterium heraklionense Davo strain.</title>
        <authorList>
            <person name="Greninger A.L."/>
            <person name="Cunningham G."/>
            <person name="Miller S."/>
        </authorList>
    </citation>
    <scope>NUCLEOTIDE SEQUENCE [LARGE SCALE GENOMIC DNA]</scope>
    <source>
        <strain evidence="2 3">Davo</strain>
    </source>
</reference>
<proteinExistence type="predicted"/>
<comment type="caution">
    <text evidence="2">The sequence shown here is derived from an EMBL/GenBank/DDBJ whole genome shotgun (WGS) entry which is preliminary data.</text>
</comment>
<evidence type="ECO:0000313" key="3">
    <source>
        <dbReference type="Proteomes" id="UP000036464"/>
    </source>
</evidence>
<evidence type="ECO:0000313" key="2">
    <source>
        <dbReference type="EMBL" id="KLO25906.1"/>
    </source>
</evidence>
<name>A0ABR5FA75_9MYCO</name>
<evidence type="ECO:0000256" key="1">
    <source>
        <dbReference type="SAM" id="MobiDB-lite"/>
    </source>
</evidence>